<gene>
    <name evidence="1" type="ORF">GCWU000325_02556</name>
</gene>
<dbReference type="HOGENOM" id="CLU_3294581_0_0_10"/>
<evidence type="ECO:0000313" key="2">
    <source>
        <dbReference type="Proteomes" id="UP000003460"/>
    </source>
</evidence>
<protein>
    <submittedName>
        <fullName evidence="1">Uncharacterized protein</fullName>
    </submittedName>
</protein>
<evidence type="ECO:0000313" key="1">
    <source>
        <dbReference type="EMBL" id="EEX70514.1"/>
    </source>
</evidence>
<proteinExistence type="predicted"/>
<name>C9LJZ2_9BACT</name>
<dbReference type="AlphaFoldDB" id="C9LJZ2"/>
<organism evidence="1 2">
    <name type="scientific">Alloprevotella tannerae ATCC 51259</name>
    <dbReference type="NCBI Taxonomy" id="626522"/>
    <lineage>
        <taxon>Bacteria</taxon>
        <taxon>Pseudomonadati</taxon>
        <taxon>Bacteroidota</taxon>
        <taxon>Bacteroidia</taxon>
        <taxon>Bacteroidales</taxon>
        <taxon>Prevotellaceae</taxon>
        <taxon>Alloprevotella</taxon>
    </lineage>
</organism>
<comment type="caution">
    <text evidence="1">The sequence shown here is derived from an EMBL/GenBank/DDBJ whole genome shotgun (WGS) entry which is preliminary data.</text>
</comment>
<dbReference type="STRING" id="626522.GCWU000325_02556"/>
<sequence>MLYHTIVMIQQSVYLDVSDLPMKKRCYQQSQPVHLGTFGQ</sequence>
<dbReference type="Proteomes" id="UP000003460">
    <property type="component" value="Unassembled WGS sequence"/>
</dbReference>
<reference evidence="1" key="1">
    <citation type="submission" date="2009-09" db="EMBL/GenBank/DDBJ databases">
        <authorList>
            <person name="Weinstock G."/>
            <person name="Sodergren E."/>
            <person name="Clifton S."/>
            <person name="Fulton L."/>
            <person name="Fulton B."/>
            <person name="Courtney L."/>
            <person name="Fronick C."/>
            <person name="Harrison M."/>
            <person name="Strong C."/>
            <person name="Farmer C."/>
            <person name="Delahaunty K."/>
            <person name="Markovic C."/>
            <person name="Hall O."/>
            <person name="Minx P."/>
            <person name="Tomlinson C."/>
            <person name="Mitreva M."/>
            <person name="Nelson J."/>
            <person name="Hou S."/>
            <person name="Wollam A."/>
            <person name="Pepin K.H."/>
            <person name="Johnson M."/>
            <person name="Bhonagiri V."/>
            <person name="Nash W.E."/>
            <person name="Warren W."/>
            <person name="Chinwalla A."/>
            <person name="Mardis E.R."/>
            <person name="Wilson R.K."/>
        </authorList>
    </citation>
    <scope>NUCLEOTIDE SEQUENCE [LARGE SCALE GENOMIC DNA]</scope>
    <source>
        <strain evidence="1">ATCC 51259</strain>
    </source>
</reference>
<dbReference type="EMBL" id="ACIJ02000028">
    <property type="protein sequence ID" value="EEX70514.1"/>
    <property type="molecule type" value="Genomic_DNA"/>
</dbReference>
<keyword evidence="2" id="KW-1185">Reference proteome</keyword>
<accession>C9LJZ2</accession>